<evidence type="ECO:0000313" key="2">
    <source>
        <dbReference type="EMBL" id="QQP93145.1"/>
    </source>
</evidence>
<dbReference type="RefSeq" id="WP_201082556.1">
    <property type="nucleotide sequence ID" value="NZ_CP067421.1"/>
</dbReference>
<feature type="chain" id="PRO_5046051662" description="Rap1a immunity protein domain-containing protein" evidence="1">
    <location>
        <begin position="18"/>
        <end position="100"/>
    </location>
</feature>
<evidence type="ECO:0000256" key="1">
    <source>
        <dbReference type="SAM" id="SignalP"/>
    </source>
</evidence>
<evidence type="ECO:0008006" key="4">
    <source>
        <dbReference type="Google" id="ProtNLM"/>
    </source>
</evidence>
<feature type="signal peptide" evidence="1">
    <location>
        <begin position="1"/>
        <end position="17"/>
    </location>
</feature>
<evidence type="ECO:0000313" key="3">
    <source>
        <dbReference type="Proteomes" id="UP000595197"/>
    </source>
</evidence>
<protein>
    <recommendedName>
        <fullName evidence="4">Rap1a immunity protein domain-containing protein</fullName>
    </recommendedName>
</protein>
<accession>A0ABX7BFH0</accession>
<proteinExistence type="predicted"/>
<dbReference type="Proteomes" id="UP000595197">
    <property type="component" value="Plasmid pTT6-1"/>
</dbReference>
<keyword evidence="2" id="KW-0614">Plasmid</keyword>
<reference evidence="2" key="1">
    <citation type="submission" date="2021-02" db="EMBL/GenBank/DDBJ databases">
        <title>Skermanella TT6 skin isolate.</title>
        <authorList>
            <person name="Lee K."/>
            <person name="Ganzorig M."/>
        </authorList>
    </citation>
    <scope>NUCLEOTIDE SEQUENCE</scope>
    <source>
        <strain evidence="2">TT6</strain>
    </source>
</reference>
<sequence>MRALLMVLLLAAPAARADQFCDLVTGDRRMHVMEGINDTMNRDKQGRVISQPFYDALFTLGLGDYASLVAIAKDDTRPELADKAKQVIGSVYECEKPRAP</sequence>
<dbReference type="EMBL" id="CP067421">
    <property type="protein sequence ID" value="QQP93145.1"/>
    <property type="molecule type" value="Genomic_DNA"/>
</dbReference>
<organism evidence="2 3">
    <name type="scientific">Skermanella cutis</name>
    <dbReference type="NCBI Taxonomy" id="2775420"/>
    <lineage>
        <taxon>Bacteria</taxon>
        <taxon>Pseudomonadati</taxon>
        <taxon>Pseudomonadota</taxon>
        <taxon>Alphaproteobacteria</taxon>
        <taxon>Rhodospirillales</taxon>
        <taxon>Azospirillaceae</taxon>
        <taxon>Skermanella</taxon>
    </lineage>
</organism>
<name>A0ABX7BFH0_9PROT</name>
<geneLocation type="plasmid" evidence="2 3">
    <name>pTT6-1</name>
</geneLocation>
<gene>
    <name evidence="2" type="ORF">IGS68_28795</name>
</gene>
<keyword evidence="3" id="KW-1185">Reference proteome</keyword>
<keyword evidence="1" id="KW-0732">Signal</keyword>